<dbReference type="Pfam" id="PF00059">
    <property type="entry name" value="Lectin_C"/>
    <property type="match status" value="1"/>
</dbReference>
<dbReference type="InterPro" id="IPR050801">
    <property type="entry name" value="Ca-Dep_Lectins_ImmuneDev"/>
</dbReference>
<name>A0ABQ9E7V7_TEGGR</name>
<accession>A0ABQ9E7V7</accession>
<reference evidence="3 4" key="1">
    <citation type="submission" date="2022-12" db="EMBL/GenBank/DDBJ databases">
        <title>Chromosome-level genome of Tegillarca granosa.</title>
        <authorList>
            <person name="Kim J."/>
        </authorList>
    </citation>
    <scope>NUCLEOTIDE SEQUENCE [LARGE SCALE GENOMIC DNA]</scope>
    <source>
        <strain evidence="3">Teg-2019</strain>
        <tissue evidence="3">Adductor muscle</tissue>
    </source>
</reference>
<dbReference type="PROSITE" id="PS50041">
    <property type="entry name" value="C_TYPE_LECTIN_2"/>
    <property type="match status" value="2"/>
</dbReference>
<dbReference type="SUPFAM" id="SSF56436">
    <property type="entry name" value="C-type lectin-like"/>
    <property type="match status" value="2"/>
</dbReference>
<dbReference type="InterPro" id="IPR001304">
    <property type="entry name" value="C-type_lectin-like"/>
</dbReference>
<evidence type="ECO:0000256" key="1">
    <source>
        <dbReference type="ARBA" id="ARBA00023157"/>
    </source>
</evidence>
<dbReference type="InterPro" id="IPR018378">
    <property type="entry name" value="C-type_lectin_CS"/>
</dbReference>
<evidence type="ECO:0000259" key="2">
    <source>
        <dbReference type="PROSITE" id="PS50041"/>
    </source>
</evidence>
<evidence type="ECO:0000313" key="3">
    <source>
        <dbReference type="EMBL" id="KAJ8301443.1"/>
    </source>
</evidence>
<dbReference type="PANTHER" id="PTHR22801:SF63">
    <property type="entry name" value="C-TYPE LECTIN DOMAIN-CONTAINING PROTEIN"/>
    <property type="match status" value="1"/>
</dbReference>
<sequence>MVSSESSKAVIGIYLTDNSASQCSSGWTQHESLCYWFSGQRLPWASAEATCNVFLSKLAEPRTLSAARYITGRAGELNDHFWIGVTDLIVENEWIYASDRSPVKVTNWARGEPQGFQTENCVACYSGSHGLWADVPCTYAERFATCITFSGKLAEPRTQSAANYITGKSHQLHDSFWIGISDLNVEGEWIYPSDHVPVSLNHWAPSEPNSKENENCGLTWFPLNSLWGDYTCAAAERYTNKFRLGEFRLFKECPSIEFEMIYMPCRKMKTLSFKTTKQASMFAKTYTSVTTLQDLSSNL</sequence>
<dbReference type="Gene3D" id="3.10.100.10">
    <property type="entry name" value="Mannose-Binding Protein A, subunit A"/>
    <property type="match status" value="2"/>
</dbReference>
<protein>
    <recommendedName>
        <fullName evidence="2">C-type lectin domain-containing protein</fullName>
    </recommendedName>
</protein>
<organism evidence="3 4">
    <name type="scientific">Tegillarca granosa</name>
    <name type="common">Malaysian cockle</name>
    <name type="synonym">Anadara granosa</name>
    <dbReference type="NCBI Taxonomy" id="220873"/>
    <lineage>
        <taxon>Eukaryota</taxon>
        <taxon>Metazoa</taxon>
        <taxon>Spiralia</taxon>
        <taxon>Lophotrochozoa</taxon>
        <taxon>Mollusca</taxon>
        <taxon>Bivalvia</taxon>
        <taxon>Autobranchia</taxon>
        <taxon>Pteriomorphia</taxon>
        <taxon>Arcoida</taxon>
        <taxon>Arcoidea</taxon>
        <taxon>Arcidae</taxon>
        <taxon>Tegillarca</taxon>
    </lineage>
</organism>
<dbReference type="EMBL" id="JARBDR010000918">
    <property type="protein sequence ID" value="KAJ8301443.1"/>
    <property type="molecule type" value="Genomic_DNA"/>
</dbReference>
<dbReference type="PROSITE" id="PS00615">
    <property type="entry name" value="C_TYPE_LECTIN_1"/>
    <property type="match status" value="1"/>
</dbReference>
<feature type="domain" description="C-type lectin" evidence="2">
    <location>
        <begin position="30"/>
        <end position="143"/>
    </location>
</feature>
<evidence type="ECO:0000313" key="4">
    <source>
        <dbReference type="Proteomes" id="UP001217089"/>
    </source>
</evidence>
<dbReference type="CDD" id="cd00037">
    <property type="entry name" value="CLECT"/>
    <property type="match status" value="2"/>
</dbReference>
<gene>
    <name evidence="3" type="ORF">KUTeg_020430</name>
</gene>
<dbReference type="SMART" id="SM00034">
    <property type="entry name" value="CLECT"/>
    <property type="match status" value="1"/>
</dbReference>
<comment type="caution">
    <text evidence="3">The sequence shown here is derived from an EMBL/GenBank/DDBJ whole genome shotgun (WGS) entry which is preliminary data.</text>
</comment>
<dbReference type="PANTHER" id="PTHR22801">
    <property type="entry name" value="LITHOSTATHINE"/>
    <property type="match status" value="1"/>
</dbReference>
<keyword evidence="1" id="KW-1015">Disulfide bond</keyword>
<feature type="domain" description="C-type lectin" evidence="2">
    <location>
        <begin position="146"/>
        <end position="241"/>
    </location>
</feature>
<proteinExistence type="predicted"/>
<dbReference type="InterPro" id="IPR016187">
    <property type="entry name" value="CTDL_fold"/>
</dbReference>
<keyword evidence="4" id="KW-1185">Reference proteome</keyword>
<dbReference type="Proteomes" id="UP001217089">
    <property type="component" value="Unassembled WGS sequence"/>
</dbReference>
<dbReference type="InterPro" id="IPR016186">
    <property type="entry name" value="C-type_lectin-like/link_sf"/>
</dbReference>